<keyword evidence="2" id="KW-1185">Reference proteome</keyword>
<evidence type="ECO:0000313" key="2">
    <source>
        <dbReference type="Proteomes" id="UP000320772"/>
    </source>
</evidence>
<dbReference type="AlphaFoldDB" id="A0A4Y3M1C3"/>
<dbReference type="Proteomes" id="UP000320772">
    <property type="component" value="Unassembled WGS sequence"/>
</dbReference>
<accession>A0A4Y3M1C3</accession>
<protein>
    <recommendedName>
        <fullName evidence="3">Alkyl hydroperoxide reductase subunit C/ Thiol specific antioxidant domain-containing protein</fullName>
    </recommendedName>
</protein>
<dbReference type="Gene3D" id="3.40.30.10">
    <property type="entry name" value="Glutaredoxin"/>
    <property type="match status" value="1"/>
</dbReference>
<organism evidence="1 2">
    <name type="scientific">Gluconobacter roseus NBRC 3990</name>
    <dbReference type="NCBI Taxonomy" id="1307950"/>
    <lineage>
        <taxon>Bacteria</taxon>
        <taxon>Pseudomonadati</taxon>
        <taxon>Pseudomonadota</taxon>
        <taxon>Alphaproteobacteria</taxon>
        <taxon>Acetobacterales</taxon>
        <taxon>Acetobacteraceae</taxon>
        <taxon>Gluconobacter</taxon>
    </lineage>
</organism>
<proteinExistence type="predicted"/>
<sequence length="96" mass="9761">MRAWGADCPVVPVAVSSGSPAAVKAFLSENDVAGLPVWTVDERDLKAWGGQEELAIPVTILIDGAGRVRASVAGAVDWGAPDAAAALHKIVAGMRG</sequence>
<dbReference type="STRING" id="586239.AD943_07125"/>
<dbReference type="EMBL" id="BJLY01000001">
    <property type="protein sequence ID" value="GEB03080.1"/>
    <property type="molecule type" value="Genomic_DNA"/>
</dbReference>
<gene>
    <name evidence="1" type="ORF">GRO01_06560</name>
</gene>
<dbReference type="SUPFAM" id="SSF52833">
    <property type="entry name" value="Thioredoxin-like"/>
    <property type="match status" value="1"/>
</dbReference>
<reference evidence="1 2" key="1">
    <citation type="submission" date="2019-06" db="EMBL/GenBank/DDBJ databases">
        <title>Whole genome shotgun sequence of Gluconobacter roseus NBRC 3990.</title>
        <authorList>
            <person name="Hosoyama A."/>
            <person name="Uohara A."/>
            <person name="Ohji S."/>
            <person name="Ichikawa N."/>
        </authorList>
    </citation>
    <scope>NUCLEOTIDE SEQUENCE [LARGE SCALE GENOMIC DNA]</scope>
    <source>
        <strain evidence="1 2">NBRC 3990</strain>
    </source>
</reference>
<comment type="caution">
    <text evidence="1">The sequence shown here is derived from an EMBL/GenBank/DDBJ whole genome shotgun (WGS) entry which is preliminary data.</text>
</comment>
<evidence type="ECO:0008006" key="3">
    <source>
        <dbReference type="Google" id="ProtNLM"/>
    </source>
</evidence>
<dbReference type="InterPro" id="IPR036249">
    <property type="entry name" value="Thioredoxin-like_sf"/>
</dbReference>
<evidence type="ECO:0000313" key="1">
    <source>
        <dbReference type="EMBL" id="GEB03080.1"/>
    </source>
</evidence>
<name>A0A4Y3M1C3_9PROT</name>